<dbReference type="GO" id="GO:0004252">
    <property type="term" value="F:serine-type endopeptidase activity"/>
    <property type="evidence" value="ECO:0007669"/>
    <property type="project" value="InterPro"/>
</dbReference>
<dbReference type="InterPro" id="IPR035952">
    <property type="entry name" value="Rhomboid-like_sf"/>
</dbReference>
<comment type="subcellular location">
    <subcellularLocation>
        <location evidence="1">Membrane</location>
        <topology evidence="1">Multi-pass membrane protein</topology>
    </subcellularLocation>
</comment>
<keyword evidence="5 7" id="KW-1133">Transmembrane helix</keyword>
<dbReference type="GO" id="GO:0016020">
    <property type="term" value="C:membrane"/>
    <property type="evidence" value="ECO:0007669"/>
    <property type="project" value="UniProtKB-SubCell"/>
</dbReference>
<dbReference type="Gene3D" id="1.20.1540.10">
    <property type="entry name" value="Rhomboid-like"/>
    <property type="match status" value="1"/>
</dbReference>
<comment type="caution">
    <text evidence="9">The sequence shown here is derived from an EMBL/GenBank/DDBJ whole genome shotgun (WGS) entry which is preliminary data.</text>
</comment>
<evidence type="ECO:0000256" key="7">
    <source>
        <dbReference type="SAM" id="Phobius"/>
    </source>
</evidence>
<dbReference type="Pfam" id="PF01694">
    <property type="entry name" value="Rhomboid"/>
    <property type="match status" value="1"/>
</dbReference>
<evidence type="ECO:0000259" key="8">
    <source>
        <dbReference type="Pfam" id="PF01694"/>
    </source>
</evidence>
<feature type="transmembrane region" description="Helical" evidence="7">
    <location>
        <begin position="144"/>
        <end position="161"/>
    </location>
</feature>
<dbReference type="AlphaFoldDB" id="X0YUL7"/>
<name>X0YUL7_9ZZZZ</name>
<keyword evidence="3 7" id="KW-0812">Transmembrane</keyword>
<protein>
    <recommendedName>
        <fullName evidence="8">Peptidase S54 rhomboid domain-containing protein</fullName>
    </recommendedName>
</protein>
<organism evidence="9">
    <name type="scientific">marine sediment metagenome</name>
    <dbReference type="NCBI Taxonomy" id="412755"/>
    <lineage>
        <taxon>unclassified sequences</taxon>
        <taxon>metagenomes</taxon>
        <taxon>ecological metagenomes</taxon>
    </lineage>
</organism>
<evidence type="ECO:0000256" key="2">
    <source>
        <dbReference type="ARBA" id="ARBA00009045"/>
    </source>
</evidence>
<sequence>NLLFYIATMIQRSLIISTFGLTPIELVNEPWTIVTSMFVHAGLWHLLGNMLMLYFFGSYLLGLVGEVKFLLVYFAGGLLANVAFLVLGFDFATVVGASGALYAIMGAMAVMRPRLKVYLWFMIPVDLWIVVVVGMLIISPNVAWQSHLGGLALGLAAGYFFRKRERGTFRR</sequence>
<dbReference type="PANTHER" id="PTHR43731">
    <property type="entry name" value="RHOMBOID PROTEASE"/>
    <property type="match status" value="1"/>
</dbReference>
<keyword evidence="4" id="KW-0378">Hydrolase</keyword>
<reference evidence="9" key="1">
    <citation type="journal article" date="2014" name="Front. Microbiol.">
        <title>High frequency of phylogenetically diverse reductive dehalogenase-homologous genes in deep subseafloor sedimentary metagenomes.</title>
        <authorList>
            <person name="Kawai M."/>
            <person name="Futagami T."/>
            <person name="Toyoda A."/>
            <person name="Takaki Y."/>
            <person name="Nishi S."/>
            <person name="Hori S."/>
            <person name="Arai W."/>
            <person name="Tsubouchi T."/>
            <person name="Morono Y."/>
            <person name="Uchiyama I."/>
            <person name="Ito T."/>
            <person name="Fujiyama A."/>
            <person name="Inagaki F."/>
            <person name="Takami H."/>
        </authorList>
    </citation>
    <scope>NUCLEOTIDE SEQUENCE</scope>
    <source>
        <strain evidence="9">Expedition CK06-06</strain>
    </source>
</reference>
<dbReference type="PANTHER" id="PTHR43731:SF14">
    <property type="entry name" value="PRESENILIN-ASSOCIATED RHOMBOID-LIKE PROTEIN, MITOCHONDRIAL"/>
    <property type="match status" value="1"/>
</dbReference>
<feature type="transmembrane region" description="Helical" evidence="7">
    <location>
        <begin position="117"/>
        <end position="138"/>
    </location>
</feature>
<feature type="domain" description="Peptidase S54 rhomboid" evidence="8">
    <location>
        <begin position="28"/>
        <end position="163"/>
    </location>
</feature>
<dbReference type="SUPFAM" id="SSF144091">
    <property type="entry name" value="Rhomboid-like"/>
    <property type="match status" value="1"/>
</dbReference>
<dbReference type="InterPro" id="IPR022764">
    <property type="entry name" value="Peptidase_S54_rhomboid_dom"/>
</dbReference>
<keyword evidence="6 7" id="KW-0472">Membrane</keyword>
<feature type="transmembrane region" description="Helical" evidence="7">
    <location>
        <begin position="82"/>
        <end position="105"/>
    </location>
</feature>
<dbReference type="EMBL" id="BARS01053295">
    <property type="protein sequence ID" value="GAG50392.1"/>
    <property type="molecule type" value="Genomic_DNA"/>
</dbReference>
<accession>X0YUL7</accession>
<feature type="non-terminal residue" evidence="9">
    <location>
        <position position="1"/>
    </location>
</feature>
<comment type="similarity">
    <text evidence="2">Belongs to the peptidase S54 family.</text>
</comment>
<evidence type="ECO:0000256" key="5">
    <source>
        <dbReference type="ARBA" id="ARBA00022989"/>
    </source>
</evidence>
<evidence type="ECO:0000256" key="6">
    <source>
        <dbReference type="ARBA" id="ARBA00023136"/>
    </source>
</evidence>
<proteinExistence type="inferred from homology"/>
<evidence type="ECO:0000313" key="9">
    <source>
        <dbReference type="EMBL" id="GAG50392.1"/>
    </source>
</evidence>
<evidence type="ECO:0000256" key="3">
    <source>
        <dbReference type="ARBA" id="ARBA00022692"/>
    </source>
</evidence>
<evidence type="ECO:0000256" key="1">
    <source>
        <dbReference type="ARBA" id="ARBA00004141"/>
    </source>
</evidence>
<evidence type="ECO:0000256" key="4">
    <source>
        <dbReference type="ARBA" id="ARBA00022801"/>
    </source>
</evidence>
<gene>
    <name evidence="9" type="ORF">S01H1_79105</name>
</gene>
<dbReference type="InterPro" id="IPR050925">
    <property type="entry name" value="Rhomboid_protease_S54"/>
</dbReference>